<evidence type="ECO:0000256" key="1">
    <source>
        <dbReference type="SAM" id="MobiDB-lite"/>
    </source>
</evidence>
<accession>A0ABS4QZ34</accession>
<evidence type="ECO:0008006" key="4">
    <source>
        <dbReference type="Google" id="ProtNLM"/>
    </source>
</evidence>
<protein>
    <recommendedName>
        <fullName evidence="4">Transposase</fullName>
    </recommendedName>
</protein>
<feature type="region of interest" description="Disordered" evidence="1">
    <location>
        <begin position="1"/>
        <end position="40"/>
    </location>
</feature>
<reference evidence="2 3" key="1">
    <citation type="submission" date="2021-03" db="EMBL/GenBank/DDBJ databases">
        <title>Genomic Encyclopedia of Type Strains, Phase IV (KMG-IV): sequencing the most valuable type-strain genomes for metagenomic binning, comparative biology and taxonomic classification.</title>
        <authorList>
            <person name="Goeker M."/>
        </authorList>
    </citation>
    <scope>NUCLEOTIDE SEQUENCE [LARGE SCALE GENOMIC DNA]</scope>
    <source>
        <strain evidence="2 3">DSM 13372</strain>
    </source>
</reference>
<dbReference type="EMBL" id="JAGILA010000002">
    <property type="protein sequence ID" value="MBP2235902.1"/>
    <property type="molecule type" value="Genomic_DNA"/>
</dbReference>
<organism evidence="2 3">
    <name type="scientific">Sinorhizobium kostiense</name>
    <dbReference type="NCBI Taxonomy" id="76747"/>
    <lineage>
        <taxon>Bacteria</taxon>
        <taxon>Pseudomonadati</taxon>
        <taxon>Pseudomonadota</taxon>
        <taxon>Alphaproteobacteria</taxon>
        <taxon>Hyphomicrobiales</taxon>
        <taxon>Rhizobiaceae</taxon>
        <taxon>Sinorhizobium/Ensifer group</taxon>
        <taxon>Sinorhizobium</taxon>
    </lineage>
</organism>
<evidence type="ECO:0000313" key="2">
    <source>
        <dbReference type="EMBL" id="MBP2235902.1"/>
    </source>
</evidence>
<sequence length="64" mass="7052">MRQIKALYGTPPHVRSQHVERARRSGKKAAASSNPEGAADFAPDGVDKFCKFYSKPSTTQVMRS</sequence>
<dbReference type="Proteomes" id="UP000730739">
    <property type="component" value="Unassembled WGS sequence"/>
</dbReference>
<name>A0ABS4QZ34_9HYPH</name>
<evidence type="ECO:0000313" key="3">
    <source>
        <dbReference type="Proteomes" id="UP000730739"/>
    </source>
</evidence>
<keyword evidence="3" id="KW-1185">Reference proteome</keyword>
<gene>
    <name evidence="2" type="ORF">J2Z31_002394</name>
</gene>
<comment type="caution">
    <text evidence="2">The sequence shown here is derived from an EMBL/GenBank/DDBJ whole genome shotgun (WGS) entry which is preliminary data.</text>
</comment>
<proteinExistence type="predicted"/>